<accession>A0ABD2KGA4</accession>
<dbReference type="EMBL" id="JBICCN010000026">
    <property type="protein sequence ID" value="KAL3101958.1"/>
    <property type="molecule type" value="Genomic_DNA"/>
</dbReference>
<evidence type="ECO:0000313" key="6">
    <source>
        <dbReference type="Proteomes" id="UP001620645"/>
    </source>
</evidence>
<dbReference type="PROSITE" id="PS01180">
    <property type="entry name" value="CUB"/>
    <property type="match status" value="1"/>
</dbReference>
<dbReference type="Pfam" id="PF00431">
    <property type="entry name" value="CUB"/>
    <property type="match status" value="1"/>
</dbReference>
<proteinExistence type="predicted"/>
<organism evidence="5 6">
    <name type="scientific">Heterodera schachtii</name>
    <name type="common">Sugarbeet cyst nematode worm</name>
    <name type="synonym">Tylenchus schachtii</name>
    <dbReference type="NCBI Taxonomy" id="97005"/>
    <lineage>
        <taxon>Eukaryota</taxon>
        <taxon>Metazoa</taxon>
        <taxon>Ecdysozoa</taxon>
        <taxon>Nematoda</taxon>
        <taxon>Chromadorea</taxon>
        <taxon>Rhabditida</taxon>
        <taxon>Tylenchina</taxon>
        <taxon>Tylenchomorpha</taxon>
        <taxon>Tylenchoidea</taxon>
        <taxon>Heteroderidae</taxon>
        <taxon>Heteroderinae</taxon>
        <taxon>Heterodera</taxon>
    </lineage>
</organism>
<name>A0ABD2KGA4_HETSC</name>
<dbReference type="AlphaFoldDB" id="A0ABD2KGA4"/>
<sequence>MLLSSVPFLWLFRLVIWQILLNFGVSQQKSCPVRVFSNGLLNGNGPNETSGRLLRQFGPNSDTQMGQGSTEMPWQNNTALLFSEHFEPEAENSLMANYKCQFIFVGAPDEKVQIIFHFFRLRQRFPLNSRQSQNVTTKRCEENDHLSAHVLLSDRMSKIHDFCGDELPAQLMSAKNVLTLTYVLKSAFFAQSPTQNNRKWAGDWRLRERDETEDEHFGWIAEYRFIKDFGAQPIEAIASDDDGAKGCSFVFNGTIKKTGNVWSPNYPGFYPRNVDCQYVFIGRPGQKVYITFEYFDVEGFGHCEESTQSDFVLFSNYKTRDRTNRRFCGQLRPKGAVQSESNYFRMQFHTNAIFDGTGFYARYQFLHEKPLKSRVKLAPTGGGAKGGRIWTKNNTIILSMIFLIMFW</sequence>
<dbReference type="Proteomes" id="UP001620645">
    <property type="component" value="Unassembled WGS sequence"/>
</dbReference>
<gene>
    <name evidence="5" type="ORF">niasHS_003367</name>
</gene>
<comment type="caution">
    <text evidence="5">The sequence shown here is derived from an EMBL/GenBank/DDBJ whole genome shotgun (WGS) entry which is preliminary data.</text>
</comment>
<evidence type="ECO:0000256" key="3">
    <source>
        <dbReference type="SAM" id="SignalP"/>
    </source>
</evidence>
<dbReference type="SMART" id="SM00042">
    <property type="entry name" value="CUB"/>
    <property type="match status" value="1"/>
</dbReference>
<evidence type="ECO:0000259" key="4">
    <source>
        <dbReference type="PROSITE" id="PS01180"/>
    </source>
</evidence>
<dbReference type="FunFam" id="2.60.120.290:FF:000058">
    <property type="entry name" value="CUB domaincontaining protein"/>
    <property type="match status" value="1"/>
</dbReference>
<dbReference type="InterPro" id="IPR000859">
    <property type="entry name" value="CUB_dom"/>
</dbReference>
<dbReference type="SUPFAM" id="SSF49854">
    <property type="entry name" value="Spermadhesin, CUB domain"/>
    <property type="match status" value="2"/>
</dbReference>
<comment type="caution">
    <text evidence="2">Lacks conserved residue(s) required for the propagation of feature annotation.</text>
</comment>
<feature type="domain" description="CUB" evidence="4">
    <location>
        <begin position="247"/>
        <end position="366"/>
    </location>
</feature>
<dbReference type="InterPro" id="IPR035914">
    <property type="entry name" value="Sperma_CUB_dom_sf"/>
</dbReference>
<dbReference type="PANTHER" id="PTHR47537">
    <property type="entry name" value="CUBILIN"/>
    <property type="match status" value="1"/>
</dbReference>
<keyword evidence="1" id="KW-1015">Disulfide bond</keyword>
<reference evidence="5 6" key="1">
    <citation type="submission" date="2024-10" db="EMBL/GenBank/DDBJ databases">
        <authorList>
            <person name="Kim D."/>
        </authorList>
    </citation>
    <scope>NUCLEOTIDE SEQUENCE [LARGE SCALE GENOMIC DNA]</scope>
    <source>
        <strain evidence="5">Taebaek</strain>
    </source>
</reference>
<dbReference type="Gene3D" id="2.60.120.290">
    <property type="entry name" value="Spermadhesin, CUB domain"/>
    <property type="match status" value="2"/>
</dbReference>
<keyword evidence="6" id="KW-1185">Reference proteome</keyword>
<evidence type="ECO:0000256" key="1">
    <source>
        <dbReference type="ARBA" id="ARBA00023157"/>
    </source>
</evidence>
<dbReference type="InterPro" id="IPR053207">
    <property type="entry name" value="Non-NMDA_GluR_Accessory"/>
</dbReference>
<feature type="signal peptide" evidence="3">
    <location>
        <begin position="1"/>
        <end position="26"/>
    </location>
</feature>
<protein>
    <recommendedName>
        <fullName evidence="4">CUB domain-containing protein</fullName>
    </recommendedName>
</protein>
<keyword evidence="3" id="KW-0732">Signal</keyword>
<evidence type="ECO:0000313" key="5">
    <source>
        <dbReference type="EMBL" id="KAL3101958.1"/>
    </source>
</evidence>
<feature type="chain" id="PRO_5044758886" description="CUB domain-containing protein" evidence="3">
    <location>
        <begin position="27"/>
        <end position="407"/>
    </location>
</feature>
<dbReference type="CDD" id="cd00041">
    <property type="entry name" value="CUB"/>
    <property type="match status" value="1"/>
</dbReference>
<evidence type="ECO:0000256" key="2">
    <source>
        <dbReference type="PROSITE-ProRule" id="PRU00059"/>
    </source>
</evidence>
<dbReference type="PANTHER" id="PTHR47537:SF2">
    <property type="entry name" value="CUBILIN"/>
    <property type="match status" value="1"/>
</dbReference>